<evidence type="ECO:0000313" key="4">
    <source>
        <dbReference type="EMBL" id="MDT8760564.1"/>
    </source>
</evidence>
<dbReference type="InterPro" id="IPR023346">
    <property type="entry name" value="Lysozyme-like_dom_sf"/>
</dbReference>
<evidence type="ECO:0000259" key="3">
    <source>
        <dbReference type="Pfam" id="PF01464"/>
    </source>
</evidence>
<evidence type="ECO:0000256" key="2">
    <source>
        <dbReference type="ARBA" id="ARBA00009387"/>
    </source>
</evidence>
<dbReference type="PANTHER" id="PTHR37423:SF2">
    <property type="entry name" value="MEMBRANE-BOUND LYTIC MUREIN TRANSGLYCOSYLASE C"/>
    <property type="match status" value="1"/>
</dbReference>
<comment type="similarity">
    <text evidence="1">Belongs to the transglycosylase Slt family.</text>
</comment>
<organism evidence="4">
    <name type="scientific">Sphingomonas psychrotolerans</name>
    <dbReference type="NCBI Taxonomy" id="1327635"/>
    <lineage>
        <taxon>Bacteria</taxon>
        <taxon>Pseudomonadati</taxon>
        <taxon>Pseudomonadota</taxon>
        <taxon>Alphaproteobacteria</taxon>
        <taxon>Sphingomonadales</taxon>
        <taxon>Sphingomonadaceae</taxon>
        <taxon>Sphingomonas</taxon>
    </lineage>
</organism>
<dbReference type="Gene3D" id="1.10.530.10">
    <property type="match status" value="1"/>
</dbReference>
<protein>
    <submittedName>
        <fullName evidence="4">Lytic transglycosylase domain-containing protein</fullName>
    </submittedName>
</protein>
<dbReference type="Pfam" id="PF01464">
    <property type="entry name" value="SLT"/>
    <property type="match status" value="1"/>
</dbReference>
<proteinExistence type="inferred from homology"/>
<dbReference type="PANTHER" id="PTHR37423">
    <property type="entry name" value="SOLUBLE LYTIC MUREIN TRANSGLYCOSYLASE-RELATED"/>
    <property type="match status" value="1"/>
</dbReference>
<name>A0ABU3N7U2_9SPHN</name>
<evidence type="ECO:0000256" key="1">
    <source>
        <dbReference type="ARBA" id="ARBA00007734"/>
    </source>
</evidence>
<dbReference type="InterPro" id="IPR008258">
    <property type="entry name" value="Transglycosylase_SLT_dom_1"/>
</dbReference>
<feature type="domain" description="Transglycosylase SLT" evidence="3">
    <location>
        <begin position="26"/>
        <end position="131"/>
    </location>
</feature>
<dbReference type="CDD" id="cd00254">
    <property type="entry name" value="LT-like"/>
    <property type="match status" value="1"/>
</dbReference>
<comment type="caution">
    <text evidence="4">The sequence shown here is derived from an EMBL/GenBank/DDBJ whole genome shotgun (WGS) entry which is preliminary data.</text>
</comment>
<dbReference type="EMBL" id="JALMLT010000005">
    <property type="protein sequence ID" value="MDT8760564.1"/>
    <property type="molecule type" value="Genomic_DNA"/>
</dbReference>
<accession>A0ABU3N7U2</accession>
<comment type="similarity">
    <text evidence="2">Belongs to the virb1 family.</text>
</comment>
<dbReference type="SUPFAM" id="SSF53955">
    <property type="entry name" value="Lysozyme-like"/>
    <property type="match status" value="1"/>
</dbReference>
<reference evidence="4" key="1">
    <citation type="submission" date="2022-04" db="EMBL/GenBank/DDBJ databases">
        <title>Tomato heritable bacteria conferring resistance against bacterial wilt.</title>
        <authorList>
            <person name="Yin J."/>
        </authorList>
    </citation>
    <scope>NUCLEOTIDE SEQUENCE</scope>
    <source>
        <strain evidence="4">Cra20</strain>
    </source>
</reference>
<gene>
    <name evidence="4" type="ORF">MZO42_17825</name>
</gene>
<sequence length="196" mass="20859">MVALSLIALTLAVSPPGDVARWSAEINAAALRCGIPGEWIARVMQAESGGRTMLGGRPIRSRKGAIGLMQLMLTTWAELRRDLALGDDPDLPADNIVAGACYLRRMYDRFGYPGLFGAYNAGPARYAAWLAGGTRLPGETAAYLRAVGAPAPAVPLALTAPRDPLFVVRRDAPARPPEARPQATAASLFVLRREVP</sequence>